<keyword evidence="3" id="KW-1185">Reference proteome</keyword>
<protein>
    <recommendedName>
        <fullName evidence="4">DDE-1 domain-containing protein</fullName>
    </recommendedName>
</protein>
<accession>E9HW07</accession>
<dbReference type="STRING" id="6669.E9HW07"/>
<dbReference type="EMBL" id="GL732885">
    <property type="protein sequence ID" value="EFX64081.1"/>
    <property type="molecule type" value="Genomic_DNA"/>
</dbReference>
<evidence type="ECO:0000256" key="1">
    <source>
        <dbReference type="SAM" id="MobiDB-lite"/>
    </source>
</evidence>
<evidence type="ECO:0000313" key="3">
    <source>
        <dbReference type="Proteomes" id="UP000000305"/>
    </source>
</evidence>
<evidence type="ECO:0000313" key="2">
    <source>
        <dbReference type="EMBL" id="EFX64081.1"/>
    </source>
</evidence>
<feature type="region of interest" description="Disordered" evidence="1">
    <location>
        <begin position="294"/>
        <end position="348"/>
    </location>
</feature>
<evidence type="ECO:0008006" key="4">
    <source>
        <dbReference type="Google" id="ProtNLM"/>
    </source>
</evidence>
<reference evidence="2 3" key="1">
    <citation type="journal article" date="2011" name="Science">
        <title>The ecoresponsive genome of Daphnia pulex.</title>
        <authorList>
            <person name="Colbourne J.K."/>
            <person name="Pfrender M.E."/>
            <person name="Gilbert D."/>
            <person name="Thomas W.K."/>
            <person name="Tucker A."/>
            <person name="Oakley T.H."/>
            <person name="Tokishita S."/>
            <person name="Aerts A."/>
            <person name="Arnold G.J."/>
            <person name="Basu M.K."/>
            <person name="Bauer D.J."/>
            <person name="Caceres C.E."/>
            <person name="Carmel L."/>
            <person name="Casola C."/>
            <person name="Choi J.H."/>
            <person name="Detter J.C."/>
            <person name="Dong Q."/>
            <person name="Dusheyko S."/>
            <person name="Eads B.D."/>
            <person name="Frohlich T."/>
            <person name="Geiler-Samerotte K.A."/>
            <person name="Gerlach D."/>
            <person name="Hatcher P."/>
            <person name="Jogdeo S."/>
            <person name="Krijgsveld J."/>
            <person name="Kriventseva E.V."/>
            <person name="Kultz D."/>
            <person name="Laforsch C."/>
            <person name="Lindquist E."/>
            <person name="Lopez J."/>
            <person name="Manak J.R."/>
            <person name="Muller J."/>
            <person name="Pangilinan J."/>
            <person name="Patwardhan R.P."/>
            <person name="Pitluck S."/>
            <person name="Pritham E.J."/>
            <person name="Rechtsteiner A."/>
            <person name="Rho M."/>
            <person name="Rogozin I.B."/>
            <person name="Sakarya O."/>
            <person name="Salamov A."/>
            <person name="Schaack S."/>
            <person name="Shapiro H."/>
            <person name="Shiga Y."/>
            <person name="Skalitzky C."/>
            <person name="Smith Z."/>
            <person name="Souvorov A."/>
            <person name="Sung W."/>
            <person name="Tang Z."/>
            <person name="Tsuchiya D."/>
            <person name="Tu H."/>
            <person name="Vos H."/>
            <person name="Wang M."/>
            <person name="Wolf Y.I."/>
            <person name="Yamagata H."/>
            <person name="Yamada T."/>
            <person name="Ye Y."/>
            <person name="Shaw J.R."/>
            <person name="Andrews J."/>
            <person name="Crease T.J."/>
            <person name="Tang H."/>
            <person name="Lucas S.M."/>
            <person name="Robertson H.M."/>
            <person name="Bork P."/>
            <person name="Koonin E.V."/>
            <person name="Zdobnov E.M."/>
            <person name="Grigoriev I.V."/>
            <person name="Lynch M."/>
            <person name="Boore J.L."/>
        </authorList>
    </citation>
    <scope>NUCLEOTIDE SEQUENCE [LARGE SCALE GENOMIC DNA]</scope>
</reference>
<name>E9HW07_DAPPU</name>
<sequence>MELLTLPPHTSHELQPLDVSVFVAMKKFIKVAHMEWYRNNPGKRITIHEIAGLSKDPFYKAMTPANLISGFKRAGIYPFTLLQPDDPRFSSSLVTDLPATSQQQVAEALSDHEIHPPQQFIEIEGSNNIQTVEMEDEGMDIPQEEENVLTRDCSVLCNTVASTEIDNRQQMANSARETVQGASSQSTSGNCETPLRRNVTVNRVRLAELMPIPKVFQNGPRQTNRTRTGRSRLLTDPEEMAQLETDYLKKKKKEMEKENSKKIRAVKSRLSNKENITENGKVVATKRNDNAVHAKGPLSVQNRQPRNAIHEKKPLSVQNRQPRNVVQEKEPLSVQNRQPRNARKPAFLTQNYFFD</sequence>
<proteinExistence type="predicted"/>
<dbReference type="OrthoDB" id="4327074at2759"/>
<dbReference type="AlphaFoldDB" id="E9HW07"/>
<dbReference type="Proteomes" id="UP000000305">
    <property type="component" value="Unassembled WGS sequence"/>
</dbReference>
<dbReference type="KEGG" id="dpx:DAPPUDRAFT_118566"/>
<dbReference type="InParanoid" id="E9HW07"/>
<organism evidence="2 3">
    <name type="scientific">Daphnia pulex</name>
    <name type="common">Water flea</name>
    <dbReference type="NCBI Taxonomy" id="6669"/>
    <lineage>
        <taxon>Eukaryota</taxon>
        <taxon>Metazoa</taxon>
        <taxon>Ecdysozoa</taxon>
        <taxon>Arthropoda</taxon>
        <taxon>Crustacea</taxon>
        <taxon>Branchiopoda</taxon>
        <taxon>Diplostraca</taxon>
        <taxon>Cladocera</taxon>
        <taxon>Anomopoda</taxon>
        <taxon>Daphniidae</taxon>
        <taxon>Daphnia</taxon>
    </lineage>
</organism>
<dbReference type="PhylomeDB" id="E9HW07"/>
<dbReference type="HOGENOM" id="CLU_781344_0_0_1"/>
<gene>
    <name evidence="2" type="ORF">DAPPUDRAFT_118566</name>
</gene>